<dbReference type="Proteomes" id="UP000637383">
    <property type="component" value="Unassembled WGS sequence"/>
</dbReference>
<dbReference type="PROSITE" id="PS50006">
    <property type="entry name" value="FHA_DOMAIN"/>
    <property type="match status" value="1"/>
</dbReference>
<accession>A0ABR8KJM3</accession>
<feature type="domain" description="FHA" evidence="1">
    <location>
        <begin position="30"/>
        <end position="79"/>
    </location>
</feature>
<dbReference type="InterPro" id="IPR004363">
    <property type="entry name" value="Methylgl_synth"/>
</dbReference>
<name>A0ABR8KJM3_9NOSO</name>
<dbReference type="RefSeq" id="WP_190960265.1">
    <property type="nucleotide sequence ID" value="NZ_JACJTU010000117.1"/>
</dbReference>
<evidence type="ECO:0000313" key="3">
    <source>
        <dbReference type="EMBL" id="MBD2739789.1"/>
    </source>
</evidence>
<proteinExistence type="predicted"/>
<dbReference type="PANTHER" id="PTHR30492">
    <property type="entry name" value="METHYLGLYOXAL SYNTHASE"/>
    <property type="match status" value="1"/>
</dbReference>
<dbReference type="EC" id="4.2.3.3" evidence="3"/>
<dbReference type="Pfam" id="PF00498">
    <property type="entry name" value="FHA"/>
    <property type="match status" value="1"/>
</dbReference>
<dbReference type="Gene3D" id="3.40.50.1380">
    <property type="entry name" value="Methylglyoxal synthase-like domain"/>
    <property type="match status" value="1"/>
</dbReference>
<keyword evidence="3" id="KW-0456">Lyase</keyword>
<feature type="domain" description="MGS-like" evidence="2">
    <location>
        <begin position="329"/>
        <end position="461"/>
    </location>
</feature>
<dbReference type="InterPro" id="IPR011607">
    <property type="entry name" value="MGS-like_dom"/>
</dbReference>
<dbReference type="Gene3D" id="2.60.200.20">
    <property type="match status" value="1"/>
</dbReference>
<evidence type="ECO:0000259" key="1">
    <source>
        <dbReference type="PROSITE" id="PS50006"/>
    </source>
</evidence>
<dbReference type="NCBIfam" id="NF003559">
    <property type="entry name" value="PRK05234.1"/>
    <property type="match status" value="1"/>
</dbReference>
<reference evidence="3 4" key="1">
    <citation type="journal article" date="2020" name="ISME J.">
        <title>Comparative genomics reveals insights into cyanobacterial evolution and habitat adaptation.</title>
        <authorList>
            <person name="Chen M.Y."/>
            <person name="Teng W.K."/>
            <person name="Zhao L."/>
            <person name="Hu C.X."/>
            <person name="Zhou Y.K."/>
            <person name="Han B.P."/>
            <person name="Song L.R."/>
            <person name="Shu W.S."/>
        </authorList>
    </citation>
    <scope>NUCLEOTIDE SEQUENCE [LARGE SCALE GENOMIC DNA]</scope>
    <source>
        <strain evidence="3 4">FACHB-159</strain>
    </source>
</reference>
<keyword evidence="4" id="KW-1185">Reference proteome</keyword>
<dbReference type="SUPFAM" id="SSF52335">
    <property type="entry name" value="Methylglyoxal synthase-like"/>
    <property type="match status" value="1"/>
</dbReference>
<evidence type="ECO:0000259" key="2">
    <source>
        <dbReference type="PROSITE" id="PS51855"/>
    </source>
</evidence>
<dbReference type="PANTHER" id="PTHR30492:SF0">
    <property type="entry name" value="METHYLGLYOXAL SYNTHASE"/>
    <property type="match status" value="1"/>
</dbReference>
<dbReference type="PROSITE" id="PS51855">
    <property type="entry name" value="MGS"/>
    <property type="match status" value="1"/>
</dbReference>
<protein>
    <submittedName>
        <fullName evidence="3">Methylglyoxal synthase</fullName>
        <ecNumber evidence="3">4.2.3.3</ecNumber>
    </submittedName>
</protein>
<dbReference type="CDD" id="cd00060">
    <property type="entry name" value="FHA"/>
    <property type="match status" value="1"/>
</dbReference>
<gene>
    <name evidence="3" type="ORF">H6H03_39115</name>
</gene>
<dbReference type="EMBL" id="JACJTU010000117">
    <property type="protein sequence ID" value="MBD2739789.1"/>
    <property type="molecule type" value="Genomic_DNA"/>
</dbReference>
<organism evidence="3 4">
    <name type="scientific">Nostoc paludosum FACHB-159</name>
    <dbReference type="NCBI Taxonomy" id="2692908"/>
    <lineage>
        <taxon>Bacteria</taxon>
        <taxon>Bacillati</taxon>
        <taxon>Cyanobacteriota</taxon>
        <taxon>Cyanophyceae</taxon>
        <taxon>Nostocales</taxon>
        <taxon>Nostocaceae</taxon>
        <taxon>Nostoc</taxon>
    </lineage>
</organism>
<dbReference type="InterPro" id="IPR008984">
    <property type="entry name" value="SMAD_FHA_dom_sf"/>
</dbReference>
<dbReference type="InterPro" id="IPR000253">
    <property type="entry name" value="FHA_dom"/>
</dbReference>
<evidence type="ECO:0000313" key="4">
    <source>
        <dbReference type="Proteomes" id="UP000637383"/>
    </source>
</evidence>
<comment type="caution">
    <text evidence="3">The sequence shown here is derived from an EMBL/GenBank/DDBJ whole genome shotgun (WGS) entry which is preliminary data.</text>
</comment>
<dbReference type="SUPFAM" id="SSF49879">
    <property type="entry name" value="SMAD/FHA domain"/>
    <property type="match status" value="1"/>
</dbReference>
<dbReference type="GO" id="GO:0008929">
    <property type="term" value="F:methylglyoxal synthase activity"/>
    <property type="evidence" value="ECO:0007669"/>
    <property type="project" value="UniProtKB-EC"/>
</dbReference>
<dbReference type="InterPro" id="IPR036914">
    <property type="entry name" value="MGS-like_dom_sf"/>
</dbReference>
<sequence length="461" mass="51292">MMKIKVLNAETLGKINEINLDLVTNGNREYVVGRSSKSGLILDSNDVSRQHGKFYLLDGNYYYSDLASINGSLVNNQLVECDRSYLLKPGDIVRIGEFLLVLEEEAEEPEIAATVYNANIDWRTALNINLPEVANQGTEDANTSLQSNTEILSTSDDKLILDLTVIQEMKNEESEQQQTPEVDNQLNFDDEHNSELNKIQAEQTIVQALETEDEPSEQHNFEIYTSSDNNRFSEISKISDVETINEQTVDEKMLEEEEVINDSGNVQAYSEDIEAITSDRSEAIAPISEQFDKLSDLETQTTELFEDVEEPEEEPDILVQTPEATSKAFEIISKKYIALMAHDSKKSELVDFVAQHQQFLSKCLTIATPAISETLFQETGLVISQQTPSVPVGGYQGVASLVGTGEALAVILLKDFLVPQPNQANEDALLRLCNVNQILVATNVSTAEAIVHYIKNMVTSL</sequence>
<dbReference type="SMART" id="SM00240">
    <property type="entry name" value="FHA"/>
    <property type="match status" value="1"/>
</dbReference>